<feature type="domain" description="EAL" evidence="3">
    <location>
        <begin position="400"/>
        <end position="652"/>
    </location>
</feature>
<dbReference type="PROSITE" id="PS50112">
    <property type="entry name" value="PAS"/>
    <property type="match status" value="1"/>
</dbReference>
<dbReference type="OrthoDB" id="9816034at2"/>
<evidence type="ECO:0000259" key="3">
    <source>
        <dbReference type="PROSITE" id="PS50883"/>
    </source>
</evidence>
<dbReference type="CDD" id="cd01948">
    <property type="entry name" value="EAL"/>
    <property type="match status" value="1"/>
</dbReference>
<dbReference type="CDD" id="cd00130">
    <property type="entry name" value="PAS"/>
    <property type="match status" value="1"/>
</dbReference>
<dbReference type="PROSITE" id="PS50113">
    <property type="entry name" value="PAC"/>
    <property type="match status" value="1"/>
</dbReference>
<dbReference type="PANTHER" id="PTHR44757">
    <property type="entry name" value="DIGUANYLATE CYCLASE DGCP"/>
    <property type="match status" value="1"/>
</dbReference>
<dbReference type="PANTHER" id="PTHR44757:SF2">
    <property type="entry name" value="BIOFILM ARCHITECTURE MAINTENANCE PROTEIN MBAA"/>
    <property type="match status" value="1"/>
</dbReference>
<dbReference type="SUPFAM" id="SSF46955">
    <property type="entry name" value="Putative DNA-binding domain"/>
    <property type="match status" value="1"/>
</dbReference>
<dbReference type="InterPro" id="IPR035919">
    <property type="entry name" value="EAL_sf"/>
</dbReference>
<feature type="domain" description="PAS" evidence="1">
    <location>
        <begin position="99"/>
        <end position="144"/>
    </location>
</feature>
<dbReference type="Gene3D" id="1.10.1660.10">
    <property type="match status" value="1"/>
</dbReference>
<dbReference type="SMART" id="SM00091">
    <property type="entry name" value="PAS"/>
    <property type="match status" value="1"/>
</dbReference>
<dbReference type="InterPro" id="IPR000014">
    <property type="entry name" value="PAS"/>
</dbReference>
<dbReference type="Gene3D" id="3.30.70.270">
    <property type="match status" value="1"/>
</dbReference>
<organism evidence="6 7">
    <name type="scientific">Pelomicrobium methylotrophicum</name>
    <dbReference type="NCBI Taxonomy" id="2602750"/>
    <lineage>
        <taxon>Bacteria</taxon>
        <taxon>Pseudomonadati</taxon>
        <taxon>Pseudomonadota</taxon>
        <taxon>Hydrogenophilia</taxon>
        <taxon>Hydrogenophilia incertae sedis</taxon>
        <taxon>Pelomicrobium</taxon>
    </lineage>
</organism>
<feature type="domain" description="HTH merR-type" evidence="5">
    <location>
        <begin position="18"/>
        <end position="65"/>
    </location>
</feature>
<dbReference type="InterPro" id="IPR029787">
    <property type="entry name" value="Nucleotide_cyclase"/>
</dbReference>
<dbReference type="CDD" id="cd04762">
    <property type="entry name" value="HTH_MerR-trunc"/>
    <property type="match status" value="1"/>
</dbReference>
<dbReference type="Proteomes" id="UP000321201">
    <property type="component" value="Unassembled WGS sequence"/>
</dbReference>
<dbReference type="SMART" id="SM00267">
    <property type="entry name" value="GGDEF"/>
    <property type="match status" value="1"/>
</dbReference>
<evidence type="ECO:0000259" key="1">
    <source>
        <dbReference type="PROSITE" id="PS50112"/>
    </source>
</evidence>
<protein>
    <submittedName>
        <fullName evidence="6">EAL domain-containing protein</fullName>
    </submittedName>
</protein>
<dbReference type="SUPFAM" id="SSF55785">
    <property type="entry name" value="PYP-like sensor domain (PAS domain)"/>
    <property type="match status" value="1"/>
</dbReference>
<evidence type="ECO:0000259" key="5">
    <source>
        <dbReference type="PROSITE" id="PS50937"/>
    </source>
</evidence>
<keyword evidence="7" id="KW-1185">Reference proteome</keyword>
<dbReference type="SUPFAM" id="SSF141868">
    <property type="entry name" value="EAL domain-like"/>
    <property type="match status" value="1"/>
</dbReference>
<dbReference type="InterPro" id="IPR000160">
    <property type="entry name" value="GGDEF_dom"/>
</dbReference>
<dbReference type="SMART" id="SM00052">
    <property type="entry name" value="EAL"/>
    <property type="match status" value="1"/>
</dbReference>
<evidence type="ECO:0000313" key="6">
    <source>
        <dbReference type="EMBL" id="TXF11363.1"/>
    </source>
</evidence>
<dbReference type="Pfam" id="PF00990">
    <property type="entry name" value="GGDEF"/>
    <property type="match status" value="1"/>
</dbReference>
<name>A0A5C7EK22_9PROT</name>
<dbReference type="PROSITE" id="PS50883">
    <property type="entry name" value="EAL"/>
    <property type="match status" value="1"/>
</dbReference>
<dbReference type="InterPro" id="IPR013767">
    <property type="entry name" value="PAS_fold"/>
</dbReference>
<dbReference type="Gene3D" id="3.30.450.20">
    <property type="entry name" value="PAS domain"/>
    <property type="match status" value="1"/>
</dbReference>
<evidence type="ECO:0000313" key="7">
    <source>
        <dbReference type="Proteomes" id="UP000321201"/>
    </source>
</evidence>
<proteinExistence type="predicted"/>
<dbReference type="Pfam" id="PF00989">
    <property type="entry name" value="PAS"/>
    <property type="match status" value="1"/>
</dbReference>
<evidence type="ECO:0000259" key="2">
    <source>
        <dbReference type="PROSITE" id="PS50113"/>
    </source>
</evidence>
<dbReference type="Pfam" id="PF13411">
    <property type="entry name" value="MerR_1"/>
    <property type="match status" value="1"/>
</dbReference>
<gene>
    <name evidence="6" type="ORF">FR698_10705</name>
</gene>
<dbReference type="GO" id="GO:0003677">
    <property type="term" value="F:DNA binding"/>
    <property type="evidence" value="ECO:0007669"/>
    <property type="project" value="InterPro"/>
</dbReference>
<dbReference type="GO" id="GO:0006355">
    <property type="term" value="P:regulation of DNA-templated transcription"/>
    <property type="evidence" value="ECO:0007669"/>
    <property type="project" value="InterPro"/>
</dbReference>
<evidence type="ECO:0000259" key="4">
    <source>
        <dbReference type="PROSITE" id="PS50887"/>
    </source>
</evidence>
<dbReference type="NCBIfam" id="TIGR00229">
    <property type="entry name" value="sensory_box"/>
    <property type="match status" value="1"/>
</dbReference>
<dbReference type="SUPFAM" id="SSF55073">
    <property type="entry name" value="Nucleotide cyclase"/>
    <property type="match status" value="1"/>
</dbReference>
<dbReference type="InterPro" id="IPR000700">
    <property type="entry name" value="PAS-assoc_C"/>
</dbReference>
<sequence length="659" mass="74296">MEAGELYREDFMGDKDSGYSIQAAATRLGIPVWKLRRWDKQGVLVASRTPGGHRRYPRELIDRLATLAAGQDRQQADELATVKRELKEKRRIVQLLVESEHRYRDLVETSHDLIWATDAFGRFTYLNNAAYEIFGLPPQALLGRCFFDFEARPSHISNRRFLALLKRHGEVRNYLSHLLSAQGQDRWVGINARVSYDENRQVIGIRGTARDITDQQLAAQRIERLAKFDALTDLPNRLSLQEEVAAALESGGVGAVLFIDIDHFKYVNDNLGHRCGDQLIVGVAGVLKELMQELPGQVYRLGGDEFSIFIPEALRSDAVRVAEQVLEAVRHYRFAPDEQSRKRSSLTASIGIALYPFHGTDLSSLLANVDIALYQAKDHGRNRYVLFDQYSSNIRSTHKRVHWAKRFHEVLEEDRLVLHAQPVVVLSSKLAVHHEVLARIRNEDGGLIMPSEFIEIAETLGVVRDIDLVVIQKLLRFLADNVSTRDTRYFVNLSRASISDEHWVQRLLDLLGGSGVDPERLVFELTETAAMSELDVTLSFMRRMKDRGYLFALDDFGAGFSSFYYLKRFPVDYLKIDGGFVRDLPHDEGSRIFVRAVCDVARGMGRQVVAEWVEDAEAANLLLDMGVQYGQGALFGWPSPLVGPSPASEASTSDAAGAR</sequence>
<accession>A0A5C7EK22</accession>
<comment type="caution">
    <text evidence="6">The sequence shown here is derived from an EMBL/GenBank/DDBJ whole genome shotgun (WGS) entry which is preliminary data.</text>
</comment>
<feature type="domain" description="GGDEF" evidence="4">
    <location>
        <begin position="252"/>
        <end position="389"/>
    </location>
</feature>
<dbReference type="EMBL" id="VPFL01000014">
    <property type="protein sequence ID" value="TXF11363.1"/>
    <property type="molecule type" value="Genomic_DNA"/>
</dbReference>
<dbReference type="SMART" id="SM00422">
    <property type="entry name" value="HTH_MERR"/>
    <property type="match status" value="1"/>
</dbReference>
<dbReference type="Gene3D" id="3.20.20.450">
    <property type="entry name" value="EAL domain"/>
    <property type="match status" value="1"/>
</dbReference>
<dbReference type="Pfam" id="PF00563">
    <property type="entry name" value="EAL"/>
    <property type="match status" value="1"/>
</dbReference>
<dbReference type="InterPro" id="IPR043128">
    <property type="entry name" value="Rev_trsase/Diguanyl_cyclase"/>
</dbReference>
<dbReference type="InParanoid" id="A0A5C7EK22"/>
<dbReference type="AlphaFoldDB" id="A0A5C7EK22"/>
<feature type="domain" description="PAC" evidence="2">
    <location>
        <begin position="172"/>
        <end position="224"/>
    </location>
</feature>
<dbReference type="InterPro" id="IPR001633">
    <property type="entry name" value="EAL_dom"/>
</dbReference>
<dbReference type="PROSITE" id="PS50937">
    <property type="entry name" value="HTH_MERR_2"/>
    <property type="match status" value="1"/>
</dbReference>
<dbReference type="PROSITE" id="PS50887">
    <property type="entry name" value="GGDEF"/>
    <property type="match status" value="1"/>
</dbReference>
<dbReference type="NCBIfam" id="TIGR00254">
    <property type="entry name" value="GGDEF"/>
    <property type="match status" value="1"/>
</dbReference>
<reference evidence="6 7" key="1">
    <citation type="submission" date="2019-08" db="EMBL/GenBank/DDBJ databases">
        <title>Pelomicrobium methylotrophicum gen. nov., sp. nov. a moderately thermophilic, facultatively anaerobic, lithoautotrophic and methylotrophic bacterium isolated from a terrestrial mud volcano.</title>
        <authorList>
            <person name="Slobodkina G.B."/>
            <person name="Merkel A.Y."/>
            <person name="Slobodkin A.I."/>
        </authorList>
    </citation>
    <scope>NUCLEOTIDE SEQUENCE [LARGE SCALE GENOMIC DNA]</scope>
    <source>
        <strain evidence="6 7">SM250</strain>
    </source>
</reference>
<dbReference type="InterPro" id="IPR009061">
    <property type="entry name" value="DNA-bd_dom_put_sf"/>
</dbReference>
<dbReference type="InterPro" id="IPR035965">
    <property type="entry name" value="PAS-like_dom_sf"/>
</dbReference>
<dbReference type="CDD" id="cd01949">
    <property type="entry name" value="GGDEF"/>
    <property type="match status" value="1"/>
</dbReference>
<dbReference type="InterPro" id="IPR000551">
    <property type="entry name" value="MerR-type_HTH_dom"/>
</dbReference>
<dbReference type="InterPro" id="IPR052155">
    <property type="entry name" value="Biofilm_reg_signaling"/>
</dbReference>